<dbReference type="EMBL" id="MBFR01000177">
    <property type="protein sequence ID" value="PVU92024.1"/>
    <property type="molecule type" value="Genomic_DNA"/>
</dbReference>
<comment type="caution">
    <text evidence="1">The sequence shown here is derived from an EMBL/GenBank/DDBJ whole genome shotgun (WGS) entry which is preliminary data.</text>
</comment>
<name>A0A2T9YIB2_9FUNG</name>
<dbReference type="STRING" id="133385.A0A2T9YIB2"/>
<sequence length="1375" mass="153384">MDYKAYISLYLYFAYIFFVNALKPDAVLQVKNNTFIGRAVNQKINSKPFSMNAPLSKYFLVPKSGGGSTKISEYLSPDYVLVPCKSKFFHMTFDAYYLTSSGFTITMNPTPLSGQWPAFNGQYTRPGGLNSAACYKNQKPARAQAKTVDRVAACGKYEGKGIKYFLTYDKTGIHIGQNDKIYAEVENADIPPVLKNQVMQIRAGSSVSSKLVISNIQMYCMAGDLCSLKQSCSSTTNQNDVECIVKPCAVTSTTTITQKMTSVTTSVKTETKTTTTVKTESPTVEQTATTSITTTLKSTIISTKPSTVIATKVVSDIKTVPSTIVQTEKSTTKQKKVEPTTQTTTIRKPTTVLKTVSQTQTTKKTNIINTTVVKTECQTKLETTTKTVLQTTISTVVTPAPTTITKSACTTITSTQIVTKDLTINETKINTLTDIKTTTLIETKPLTVSQTKSSTVSVTIVATSPKTIDSTIIVSTTTTNTETINATTTSITTNTVSTTLTQKTTATITTTPVTTLLQTKILTNLKTTTSVITKPVTTTIIQTRQSTMTIINTSTVYETKTQDIVSTVLQTNIKTQEPIPNPCKANKFTFNVSVTCGSDVYIALVDAGAQIGLQSGNHSIKMINSKAYKRSFMSTLLGEKQSSELSKRGQKHKVKIESNGKKLILYLNGKKIGDMKLENLISLIDELAEQFRLLNMEFTETQKAVNQLQKLPHVVSRAPVANLIFSPKFSEANLLAEEGFFCNSLTEEEHKGILYSRPKKNVMHYVPPVLNDTASTKVKKMQNSLEDNQSQDLDIKFVLEIRLLLADAVSGFTQPQIKANIKAKRRPVKSKDFFCRRQQVVSGIAPAITQIQQATQTASSRQSFNSNKKKIFRQEEKARMPNRIGKPCTRRRLPISFLGGMVKIDRQPMAPKDSFPNQFYSRITRKIDPDAHPLTRPWSDTNYASTLSQKKMPKEESNLITTESIIYNSKKVWKFTSGIRPTQIKQPFSLYQESASNNKIDISLENKDCFLPKQYYNSWKKPTHFPGKHQTSFIKDQKAREILFINKYLPKSNLRTVDIKYSGCSKQVNSANGMFNVGSNIHTAKQAVQRSQHRSICISKQHKIISVLQLFPRSQGILEDCNMVPKSIGTVYTLTTAFKSNRSNSRPKKHKFTLHKNQELSFDGMDNQRRALKNQELGNYARFLEWKQSKNLTDSISAAQIKNYLAKIYFTNKLKPSTIKAYKSAILELVKNPTETTNQRIFTEFFKTLNQSSIRSFIKPSINIGLILITDSNWGSNLETLIKNLTSKLSWMLAVTGLLRSINIHQIDNVLTYITNGALYPVIIAPKKRGGQQVERPCQISEHLNPMMCPVKAYREYMFRVASTPCTAPDINNSS</sequence>
<keyword evidence="2" id="KW-1185">Reference proteome</keyword>
<proteinExistence type="predicted"/>
<evidence type="ECO:0000313" key="1">
    <source>
        <dbReference type="EMBL" id="PVU92024.1"/>
    </source>
</evidence>
<dbReference type="OrthoDB" id="6769862at2759"/>
<protein>
    <submittedName>
        <fullName evidence="1">Uncharacterized protein</fullName>
    </submittedName>
</protein>
<gene>
    <name evidence="1" type="ORF">BB561_004072</name>
</gene>
<reference evidence="1 2" key="1">
    <citation type="journal article" date="2018" name="MBio">
        <title>Comparative Genomics Reveals the Core Gene Toolbox for the Fungus-Insect Symbiosis.</title>
        <authorList>
            <person name="Wang Y."/>
            <person name="Stata M."/>
            <person name="Wang W."/>
            <person name="Stajich J.E."/>
            <person name="White M.M."/>
            <person name="Moncalvo J.M."/>
        </authorList>
    </citation>
    <scope>NUCLEOTIDE SEQUENCE [LARGE SCALE GENOMIC DNA]</scope>
    <source>
        <strain evidence="1 2">SWE-8-4</strain>
    </source>
</reference>
<accession>A0A2T9YIB2</accession>
<dbReference type="Proteomes" id="UP000245383">
    <property type="component" value="Unassembled WGS sequence"/>
</dbReference>
<evidence type="ECO:0000313" key="2">
    <source>
        <dbReference type="Proteomes" id="UP000245383"/>
    </source>
</evidence>
<organism evidence="1 2">
    <name type="scientific">Smittium simulii</name>
    <dbReference type="NCBI Taxonomy" id="133385"/>
    <lineage>
        <taxon>Eukaryota</taxon>
        <taxon>Fungi</taxon>
        <taxon>Fungi incertae sedis</taxon>
        <taxon>Zoopagomycota</taxon>
        <taxon>Kickxellomycotina</taxon>
        <taxon>Harpellomycetes</taxon>
        <taxon>Harpellales</taxon>
        <taxon>Legeriomycetaceae</taxon>
        <taxon>Smittium</taxon>
    </lineage>
</organism>